<comment type="caution">
    <text evidence="2">The sequence shown here is derived from an EMBL/GenBank/DDBJ whole genome shotgun (WGS) entry which is preliminary data.</text>
</comment>
<dbReference type="RefSeq" id="WP_284314391.1">
    <property type="nucleotide sequence ID" value="NZ_BSPC01000048.1"/>
</dbReference>
<evidence type="ECO:0000313" key="2">
    <source>
        <dbReference type="EMBL" id="GLS21347.1"/>
    </source>
</evidence>
<dbReference type="EMBL" id="BSPC01000048">
    <property type="protein sequence ID" value="GLS21347.1"/>
    <property type="molecule type" value="Genomic_DNA"/>
</dbReference>
<evidence type="ECO:0000256" key="1">
    <source>
        <dbReference type="SAM" id="MobiDB-lite"/>
    </source>
</evidence>
<organism evidence="2 3">
    <name type="scientific">Labrys miyagiensis</name>
    <dbReference type="NCBI Taxonomy" id="346912"/>
    <lineage>
        <taxon>Bacteria</taxon>
        <taxon>Pseudomonadati</taxon>
        <taxon>Pseudomonadota</taxon>
        <taxon>Alphaproteobacteria</taxon>
        <taxon>Hyphomicrobiales</taxon>
        <taxon>Xanthobacteraceae</taxon>
        <taxon>Labrys</taxon>
    </lineage>
</organism>
<protein>
    <submittedName>
        <fullName evidence="2">Uncharacterized protein</fullName>
    </submittedName>
</protein>
<keyword evidence="3" id="KW-1185">Reference proteome</keyword>
<accession>A0ABQ6CLX6</accession>
<reference evidence="3" key="1">
    <citation type="journal article" date="2019" name="Int. J. Syst. Evol. Microbiol.">
        <title>The Global Catalogue of Microorganisms (GCM) 10K type strain sequencing project: providing services to taxonomists for standard genome sequencing and annotation.</title>
        <authorList>
            <consortium name="The Broad Institute Genomics Platform"/>
            <consortium name="The Broad Institute Genome Sequencing Center for Infectious Disease"/>
            <person name="Wu L."/>
            <person name="Ma J."/>
        </authorList>
    </citation>
    <scope>NUCLEOTIDE SEQUENCE [LARGE SCALE GENOMIC DNA]</scope>
    <source>
        <strain evidence="3">NBRC 101365</strain>
    </source>
</reference>
<evidence type="ECO:0000313" key="3">
    <source>
        <dbReference type="Proteomes" id="UP001156882"/>
    </source>
</evidence>
<dbReference type="Proteomes" id="UP001156882">
    <property type="component" value="Unassembled WGS sequence"/>
</dbReference>
<proteinExistence type="predicted"/>
<name>A0ABQ6CLX6_9HYPH</name>
<feature type="region of interest" description="Disordered" evidence="1">
    <location>
        <begin position="24"/>
        <end position="55"/>
    </location>
</feature>
<gene>
    <name evidence="2" type="ORF">GCM10007874_43640</name>
</gene>
<feature type="compositionally biased region" description="Basic and acidic residues" evidence="1">
    <location>
        <begin position="24"/>
        <end position="38"/>
    </location>
</feature>
<sequence length="55" mass="6212">MLFTGFIAALIARFYDYQAQRLRDRRLPPMHSDESRNGDEDEPGAGKSGPLARNC</sequence>